<gene>
    <name evidence="1" type="ORF">C7402_102292</name>
</gene>
<proteinExistence type="predicted"/>
<evidence type="ECO:0000313" key="1">
    <source>
        <dbReference type="EMBL" id="PVX86456.1"/>
    </source>
</evidence>
<sequence>MTAWGIVAAVTAFCFGWGCAHSTIARECDRLGAFYVGKTTYVCVGKESR</sequence>
<evidence type="ECO:0000313" key="2">
    <source>
        <dbReference type="Proteomes" id="UP000245712"/>
    </source>
</evidence>
<accession>A0ABX5KTR9</accession>
<dbReference type="Proteomes" id="UP000245712">
    <property type="component" value="Unassembled WGS sequence"/>
</dbReference>
<protein>
    <submittedName>
        <fullName evidence="1">Uncharacterized protein</fullName>
    </submittedName>
</protein>
<name>A0ABX5KTR9_9BURK</name>
<keyword evidence="2" id="KW-1185">Reference proteome</keyword>
<organism evidence="1 2">
    <name type="scientific">Paraburkholderia unamae</name>
    <dbReference type="NCBI Taxonomy" id="219649"/>
    <lineage>
        <taxon>Bacteria</taxon>
        <taxon>Pseudomonadati</taxon>
        <taxon>Pseudomonadota</taxon>
        <taxon>Betaproteobacteria</taxon>
        <taxon>Burkholderiales</taxon>
        <taxon>Burkholderiaceae</taxon>
        <taxon>Paraburkholderia</taxon>
    </lineage>
</organism>
<dbReference type="EMBL" id="QEOB01000002">
    <property type="protein sequence ID" value="PVX86456.1"/>
    <property type="molecule type" value="Genomic_DNA"/>
</dbReference>
<reference evidence="1 2" key="1">
    <citation type="submission" date="2018-05" db="EMBL/GenBank/DDBJ databases">
        <title>Genomic Encyclopedia of Type Strains, Phase IV (KMG-V): Genome sequencing to study the core and pangenomes of soil and plant-associated prokaryotes.</title>
        <authorList>
            <person name="Whitman W."/>
        </authorList>
    </citation>
    <scope>NUCLEOTIDE SEQUENCE [LARGE SCALE GENOMIC DNA]</scope>
    <source>
        <strain evidence="1 2">SCZa-39</strain>
    </source>
</reference>
<comment type="caution">
    <text evidence="1">The sequence shown here is derived from an EMBL/GenBank/DDBJ whole genome shotgun (WGS) entry which is preliminary data.</text>
</comment>